<dbReference type="Proteomes" id="UP000814140">
    <property type="component" value="Unassembled WGS sequence"/>
</dbReference>
<evidence type="ECO:0000313" key="2">
    <source>
        <dbReference type="Proteomes" id="UP000814140"/>
    </source>
</evidence>
<dbReference type="EMBL" id="MU277207">
    <property type="protein sequence ID" value="KAI0062449.1"/>
    <property type="molecule type" value="Genomic_DNA"/>
</dbReference>
<reference evidence="1" key="1">
    <citation type="submission" date="2021-03" db="EMBL/GenBank/DDBJ databases">
        <authorList>
            <consortium name="DOE Joint Genome Institute"/>
            <person name="Ahrendt S."/>
            <person name="Looney B.P."/>
            <person name="Miyauchi S."/>
            <person name="Morin E."/>
            <person name="Drula E."/>
            <person name="Courty P.E."/>
            <person name="Chicoki N."/>
            <person name="Fauchery L."/>
            <person name="Kohler A."/>
            <person name="Kuo A."/>
            <person name="Labutti K."/>
            <person name="Pangilinan J."/>
            <person name="Lipzen A."/>
            <person name="Riley R."/>
            <person name="Andreopoulos W."/>
            <person name="He G."/>
            <person name="Johnson J."/>
            <person name="Barry K.W."/>
            <person name="Grigoriev I.V."/>
            <person name="Nagy L."/>
            <person name="Hibbett D."/>
            <person name="Henrissat B."/>
            <person name="Matheny P.B."/>
            <person name="Labbe J."/>
            <person name="Martin F."/>
        </authorList>
    </citation>
    <scope>NUCLEOTIDE SEQUENCE</scope>
    <source>
        <strain evidence="1">HHB10654</strain>
    </source>
</reference>
<sequence length="325" mass="37057">MPKLHLKRTPAEQVEHDLRKARRAARRAARESRRHDRDSGSESGGPSSRKRRRPLYEPYDEDSDGVYGPPPPHPGSSHPNYEDIRAQVEEQRFREKMWDAFGDDERLDAVESRLNDYAHVPKRWRGPAASVGSAGDEDGDPVLMDEDEYAEWIRAGMWRKKNAAALAEEQRQKAAHAAAQAEGARRAKAKEDAKRQRRRERERRQESDAREAYDRRWAELLAPAAVNPGLLRFDEVPWPVSAQSPVTSAGQFTVDAISAFLFPESSGSGDELARKRKDRLRETMLRFHPDKFEGRVMRHIREEHQEAVREGVGVVVRAVTELMGG</sequence>
<gene>
    <name evidence="1" type="ORF">BV25DRAFT_1825443</name>
</gene>
<reference evidence="1" key="2">
    <citation type="journal article" date="2022" name="New Phytol.">
        <title>Evolutionary transition to the ectomycorrhizal habit in the genomes of a hyperdiverse lineage of mushroom-forming fungi.</title>
        <authorList>
            <person name="Looney B."/>
            <person name="Miyauchi S."/>
            <person name="Morin E."/>
            <person name="Drula E."/>
            <person name="Courty P.E."/>
            <person name="Kohler A."/>
            <person name="Kuo A."/>
            <person name="LaButti K."/>
            <person name="Pangilinan J."/>
            <person name="Lipzen A."/>
            <person name="Riley R."/>
            <person name="Andreopoulos W."/>
            <person name="He G."/>
            <person name="Johnson J."/>
            <person name="Nolan M."/>
            <person name="Tritt A."/>
            <person name="Barry K.W."/>
            <person name="Grigoriev I.V."/>
            <person name="Nagy L.G."/>
            <person name="Hibbett D."/>
            <person name="Henrissat B."/>
            <person name="Matheny P.B."/>
            <person name="Labbe J."/>
            <person name="Martin F.M."/>
        </authorList>
    </citation>
    <scope>NUCLEOTIDE SEQUENCE</scope>
    <source>
        <strain evidence="1">HHB10654</strain>
    </source>
</reference>
<comment type="caution">
    <text evidence="1">The sequence shown here is derived from an EMBL/GenBank/DDBJ whole genome shotgun (WGS) entry which is preliminary data.</text>
</comment>
<keyword evidence="2" id="KW-1185">Reference proteome</keyword>
<protein>
    <submittedName>
        <fullName evidence="1">Uncharacterized protein</fullName>
    </submittedName>
</protein>
<name>A0ACB8T138_9AGAM</name>
<accession>A0ACB8T138</accession>
<organism evidence="1 2">
    <name type="scientific">Artomyces pyxidatus</name>
    <dbReference type="NCBI Taxonomy" id="48021"/>
    <lineage>
        <taxon>Eukaryota</taxon>
        <taxon>Fungi</taxon>
        <taxon>Dikarya</taxon>
        <taxon>Basidiomycota</taxon>
        <taxon>Agaricomycotina</taxon>
        <taxon>Agaricomycetes</taxon>
        <taxon>Russulales</taxon>
        <taxon>Auriscalpiaceae</taxon>
        <taxon>Artomyces</taxon>
    </lineage>
</organism>
<proteinExistence type="predicted"/>
<evidence type="ECO:0000313" key="1">
    <source>
        <dbReference type="EMBL" id="KAI0062449.1"/>
    </source>
</evidence>